<dbReference type="NCBIfam" id="NF005886">
    <property type="entry name" value="PRK07849.1-1"/>
    <property type="match status" value="1"/>
</dbReference>
<dbReference type="NCBIfam" id="NF005888">
    <property type="entry name" value="PRK07849.1-3"/>
    <property type="match status" value="1"/>
</dbReference>
<dbReference type="InterPro" id="IPR050571">
    <property type="entry name" value="Class-IV_PLP-Dep_Aminotrnsfr"/>
</dbReference>
<keyword evidence="3" id="KW-1185">Reference proteome</keyword>
<dbReference type="EC" id="4.1.3.38" evidence="2"/>
<dbReference type="EMBL" id="JBHUEA010000001">
    <property type="protein sequence ID" value="MFD1720065.1"/>
    <property type="molecule type" value="Genomic_DNA"/>
</dbReference>
<sequence length="293" mass="30865">MSTAVLAVLNSPALDGTAAPTAFRLADPADPQVTVHDLGATRGDGVFETLGVVGGRAQAVDGHLARLARSAAMLELPEPDLDAWRETLIAVAERLPADREGFVKLVYTRGPEGSGIPTGWATGAVAPDHTEARTRGIGVVVLDRGLPHDVTATAPWLLQGAKTLSYALNMAALREARRRDADDALFVSGDGFLLEGATSTLLLKRGDRLVTPSTSLGILPGTTQADAFRSARAEGMTTSYEVLPRTALDDADGLWLLSSVRLAAPIRTLDGTDRPVDEAFTARLNAALLARRD</sequence>
<dbReference type="PANTHER" id="PTHR42743">
    <property type="entry name" value="AMINO-ACID AMINOTRANSFERASE"/>
    <property type="match status" value="1"/>
</dbReference>
<dbReference type="Gene3D" id="3.30.470.10">
    <property type="match status" value="1"/>
</dbReference>
<dbReference type="InterPro" id="IPR001544">
    <property type="entry name" value="Aminotrans_IV"/>
</dbReference>
<dbReference type="Pfam" id="PF01063">
    <property type="entry name" value="Aminotran_4"/>
    <property type="match status" value="1"/>
</dbReference>
<dbReference type="InterPro" id="IPR043132">
    <property type="entry name" value="BCAT-like_C"/>
</dbReference>
<reference evidence="3" key="1">
    <citation type="journal article" date="2019" name="Int. J. Syst. Evol. Microbiol.">
        <title>The Global Catalogue of Microorganisms (GCM) 10K type strain sequencing project: providing services to taxonomists for standard genome sequencing and annotation.</title>
        <authorList>
            <consortium name="The Broad Institute Genomics Platform"/>
            <consortium name="The Broad Institute Genome Sequencing Center for Infectious Disease"/>
            <person name="Wu L."/>
            <person name="Ma J."/>
        </authorList>
    </citation>
    <scope>NUCLEOTIDE SEQUENCE [LARGE SCALE GENOMIC DNA]</scope>
    <source>
        <strain evidence="3">CGMCC 1.12471</strain>
    </source>
</reference>
<comment type="caution">
    <text evidence="2">The sequence shown here is derived from an EMBL/GenBank/DDBJ whole genome shotgun (WGS) entry which is preliminary data.</text>
</comment>
<protein>
    <submittedName>
        <fullName evidence="2">Aminodeoxychorismate lyase</fullName>
        <ecNumber evidence="2">4.1.3.38</ecNumber>
    </submittedName>
</protein>
<dbReference type="Gene3D" id="3.20.10.10">
    <property type="entry name" value="D-amino Acid Aminotransferase, subunit A, domain 2"/>
    <property type="match status" value="1"/>
</dbReference>
<evidence type="ECO:0000313" key="2">
    <source>
        <dbReference type="EMBL" id="MFD1720065.1"/>
    </source>
</evidence>
<keyword evidence="2" id="KW-0456">Lyase</keyword>
<name>A0ABW4L9Y8_9MICO</name>
<evidence type="ECO:0000313" key="3">
    <source>
        <dbReference type="Proteomes" id="UP001597347"/>
    </source>
</evidence>
<dbReference type="GO" id="GO:0008696">
    <property type="term" value="F:4-amino-4-deoxychorismate lyase activity"/>
    <property type="evidence" value="ECO:0007669"/>
    <property type="project" value="UniProtKB-EC"/>
</dbReference>
<evidence type="ECO:0000256" key="1">
    <source>
        <dbReference type="ARBA" id="ARBA00009320"/>
    </source>
</evidence>
<dbReference type="PANTHER" id="PTHR42743:SF11">
    <property type="entry name" value="AMINODEOXYCHORISMATE LYASE"/>
    <property type="match status" value="1"/>
</dbReference>
<accession>A0ABW4L9Y8</accession>
<dbReference type="SUPFAM" id="SSF56752">
    <property type="entry name" value="D-aminoacid aminotransferase-like PLP-dependent enzymes"/>
    <property type="match status" value="1"/>
</dbReference>
<organism evidence="2 3">
    <name type="scientific">Amnibacterium endophyticum</name>
    <dbReference type="NCBI Taxonomy" id="2109337"/>
    <lineage>
        <taxon>Bacteria</taxon>
        <taxon>Bacillati</taxon>
        <taxon>Actinomycetota</taxon>
        <taxon>Actinomycetes</taxon>
        <taxon>Micrococcales</taxon>
        <taxon>Microbacteriaceae</taxon>
        <taxon>Amnibacterium</taxon>
    </lineage>
</organism>
<proteinExistence type="inferred from homology"/>
<dbReference type="InterPro" id="IPR036038">
    <property type="entry name" value="Aminotransferase-like"/>
</dbReference>
<gene>
    <name evidence="2" type="ORF">ACFSBI_00755</name>
</gene>
<dbReference type="InterPro" id="IPR043131">
    <property type="entry name" value="BCAT-like_N"/>
</dbReference>
<dbReference type="Proteomes" id="UP001597347">
    <property type="component" value="Unassembled WGS sequence"/>
</dbReference>
<dbReference type="RefSeq" id="WP_377931272.1">
    <property type="nucleotide sequence ID" value="NZ_JBHUEA010000001.1"/>
</dbReference>
<comment type="similarity">
    <text evidence="1">Belongs to the class-IV pyridoxal-phosphate-dependent aminotransferase family.</text>
</comment>